<accession>A0A4R3LHK0</accession>
<name>A0A4R3LHK0_9GAMM</name>
<evidence type="ECO:0000259" key="4">
    <source>
        <dbReference type="Pfam" id="PF00582"/>
    </source>
</evidence>
<keyword evidence="2" id="KW-0547">Nucleotide-binding</keyword>
<reference evidence="5 6" key="1">
    <citation type="submission" date="2019-03" db="EMBL/GenBank/DDBJ databases">
        <title>Genomic Encyclopedia of Type Strains, Phase IV (KMG-IV): sequencing the most valuable type-strain genomes for metagenomic binning, comparative biology and taxonomic classification.</title>
        <authorList>
            <person name="Goeker M."/>
        </authorList>
    </citation>
    <scope>NUCLEOTIDE SEQUENCE [LARGE SCALE GENOMIC DNA]</scope>
    <source>
        <strain evidence="5 6">DSM 21944</strain>
    </source>
</reference>
<dbReference type="Proteomes" id="UP000294599">
    <property type="component" value="Unassembled WGS sequence"/>
</dbReference>
<keyword evidence="3" id="KW-0067">ATP-binding</keyword>
<dbReference type="EMBL" id="SMAF01000005">
    <property type="protein sequence ID" value="TCS99629.1"/>
    <property type="molecule type" value="Genomic_DNA"/>
</dbReference>
<dbReference type="InterPro" id="IPR006015">
    <property type="entry name" value="Universal_stress_UspA"/>
</dbReference>
<protein>
    <submittedName>
        <fullName evidence="5">Nucleotide-binding universal stress UspA family protein</fullName>
    </submittedName>
</protein>
<organism evidence="5 6">
    <name type="scientific">Pseudofulvimonas gallinarii</name>
    <dbReference type="NCBI Taxonomy" id="634155"/>
    <lineage>
        <taxon>Bacteria</taxon>
        <taxon>Pseudomonadati</taxon>
        <taxon>Pseudomonadota</taxon>
        <taxon>Gammaproteobacteria</taxon>
        <taxon>Lysobacterales</taxon>
        <taxon>Rhodanobacteraceae</taxon>
        <taxon>Pseudofulvimonas</taxon>
    </lineage>
</organism>
<keyword evidence="6" id="KW-1185">Reference proteome</keyword>
<evidence type="ECO:0000313" key="6">
    <source>
        <dbReference type="Proteomes" id="UP000294599"/>
    </source>
</evidence>
<evidence type="ECO:0000313" key="5">
    <source>
        <dbReference type="EMBL" id="TCS99629.1"/>
    </source>
</evidence>
<dbReference type="PANTHER" id="PTHR46268:SF27">
    <property type="entry name" value="UNIVERSAL STRESS PROTEIN RV2623"/>
    <property type="match status" value="1"/>
</dbReference>
<dbReference type="Pfam" id="PF00582">
    <property type="entry name" value="Usp"/>
    <property type="match status" value="2"/>
</dbReference>
<sequence>MEPRATPTQPRSILLATDLGHRCDRALDRAITCARSWRASVLCAVVSEEGFAGEAQRSASERAVQADLREELQADDVELDVCLHEGDPGDRVVAMAAGAGSGLVVTGIARSSPLAGILLGRTVDRVLRNSPVPVLVVRRRGRIGYRQIVVGTDLSEPSRQALLTALSWFPGVPVLLFHAYRPPMSSATTVSEQGHAELYEAAMVECRGFVASSGLSAEDHARLTLRAEYGDPETHLARCHHRFGADVLVLGSQGRGAVYEALIGSTVRRLLDDVDADVLVVKSGAGGLR</sequence>
<dbReference type="InterPro" id="IPR014729">
    <property type="entry name" value="Rossmann-like_a/b/a_fold"/>
</dbReference>
<dbReference type="GO" id="GO:0005524">
    <property type="term" value="F:ATP binding"/>
    <property type="evidence" value="ECO:0007669"/>
    <property type="project" value="UniProtKB-KW"/>
</dbReference>
<proteinExistence type="inferred from homology"/>
<dbReference type="PRINTS" id="PR01438">
    <property type="entry name" value="UNVRSLSTRESS"/>
</dbReference>
<dbReference type="SUPFAM" id="SSF52402">
    <property type="entry name" value="Adenine nucleotide alpha hydrolases-like"/>
    <property type="match status" value="2"/>
</dbReference>
<feature type="domain" description="UspA" evidence="4">
    <location>
        <begin position="11"/>
        <end position="138"/>
    </location>
</feature>
<dbReference type="Gene3D" id="3.40.50.620">
    <property type="entry name" value="HUPs"/>
    <property type="match status" value="1"/>
</dbReference>
<dbReference type="InterPro" id="IPR006016">
    <property type="entry name" value="UspA"/>
</dbReference>
<evidence type="ECO:0000256" key="2">
    <source>
        <dbReference type="ARBA" id="ARBA00022741"/>
    </source>
</evidence>
<dbReference type="PANTHER" id="PTHR46268">
    <property type="entry name" value="STRESS RESPONSE PROTEIN NHAX"/>
    <property type="match status" value="1"/>
</dbReference>
<comment type="caution">
    <text evidence="5">The sequence shown here is derived from an EMBL/GenBank/DDBJ whole genome shotgun (WGS) entry which is preliminary data.</text>
</comment>
<evidence type="ECO:0000256" key="1">
    <source>
        <dbReference type="ARBA" id="ARBA00008791"/>
    </source>
</evidence>
<evidence type="ECO:0000256" key="3">
    <source>
        <dbReference type="ARBA" id="ARBA00022840"/>
    </source>
</evidence>
<dbReference type="RefSeq" id="WP_164483986.1">
    <property type="nucleotide sequence ID" value="NZ_JBHLWF010000028.1"/>
</dbReference>
<comment type="similarity">
    <text evidence="1">Belongs to the universal stress protein A family.</text>
</comment>
<dbReference type="AlphaFoldDB" id="A0A4R3LHK0"/>
<gene>
    <name evidence="5" type="ORF">EDC25_10562</name>
</gene>
<feature type="domain" description="UspA" evidence="4">
    <location>
        <begin position="145"/>
        <end position="282"/>
    </location>
</feature>
<dbReference type="Gene3D" id="3.40.50.12370">
    <property type="match status" value="1"/>
</dbReference>
<dbReference type="CDD" id="cd00293">
    <property type="entry name" value="USP-like"/>
    <property type="match status" value="2"/>
</dbReference>